<reference evidence="1" key="2">
    <citation type="submission" date="2020-11" db="EMBL/GenBank/DDBJ databases">
        <authorList>
            <person name="McCartney M.A."/>
            <person name="Auch B."/>
            <person name="Kono T."/>
            <person name="Mallez S."/>
            <person name="Becker A."/>
            <person name="Gohl D.M."/>
            <person name="Silverstein K.A.T."/>
            <person name="Koren S."/>
            <person name="Bechman K.B."/>
            <person name="Herman A."/>
            <person name="Abrahante J.E."/>
            <person name="Garbe J."/>
        </authorList>
    </citation>
    <scope>NUCLEOTIDE SEQUENCE</scope>
    <source>
        <strain evidence="1">Duluth1</strain>
        <tissue evidence="1">Whole animal</tissue>
    </source>
</reference>
<proteinExistence type="predicted"/>
<name>A0A9D4GHE5_DREPO</name>
<dbReference type="EMBL" id="JAIWYP010000005">
    <property type="protein sequence ID" value="KAH3816912.1"/>
    <property type="molecule type" value="Genomic_DNA"/>
</dbReference>
<protein>
    <submittedName>
        <fullName evidence="1">Uncharacterized protein</fullName>
    </submittedName>
</protein>
<gene>
    <name evidence="1" type="ORF">DPMN_118437</name>
</gene>
<evidence type="ECO:0000313" key="1">
    <source>
        <dbReference type="EMBL" id="KAH3816912.1"/>
    </source>
</evidence>
<organism evidence="1 2">
    <name type="scientific">Dreissena polymorpha</name>
    <name type="common">Zebra mussel</name>
    <name type="synonym">Mytilus polymorpha</name>
    <dbReference type="NCBI Taxonomy" id="45954"/>
    <lineage>
        <taxon>Eukaryota</taxon>
        <taxon>Metazoa</taxon>
        <taxon>Spiralia</taxon>
        <taxon>Lophotrochozoa</taxon>
        <taxon>Mollusca</taxon>
        <taxon>Bivalvia</taxon>
        <taxon>Autobranchia</taxon>
        <taxon>Heteroconchia</taxon>
        <taxon>Euheterodonta</taxon>
        <taxon>Imparidentia</taxon>
        <taxon>Neoheterodontei</taxon>
        <taxon>Myida</taxon>
        <taxon>Dreissenoidea</taxon>
        <taxon>Dreissenidae</taxon>
        <taxon>Dreissena</taxon>
    </lineage>
</organism>
<sequence>MADGMGKPPLTLEERIPNQAWIFSSVETPLHMFQEYMSPEWQGKFNVSPVCYICPALRNYAKERIYPGEELQRYFPSEK</sequence>
<comment type="caution">
    <text evidence="1">The sequence shown here is derived from an EMBL/GenBank/DDBJ whole genome shotgun (WGS) entry which is preliminary data.</text>
</comment>
<reference evidence="1" key="1">
    <citation type="journal article" date="2019" name="bioRxiv">
        <title>The Genome of the Zebra Mussel, Dreissena polymorpha: A Resource for Invasive Species Research.</title>
        <authorList>
            <person name="McCartney M.A."/>
            <person name="Auch B."/>
            <person name="Kono T."/>
            <person name="Mallez S."/>
            <person name="Zhang Y."/>
            <person name="Obille A."/>
            <person name="Becker A."/>
            <person name="Abrahante J.E."/>
            <person name="Garbe J."/>
            <person name="Badalamenti J.P."/>
            <person name="Herman A."/>
            <person name="Mangelson H."/>
            <person name="Liachko I."/>
            <person name="Sullivan S."/>
            <person name="Sone E.D."/>
            <person name="Koren S."/>
            <person name="Silverstein K.A.T."/>
            <person name="Beckman K.B."/>
            <person name="Gohl D.M."/>
        </authorList>
    </citation>
    <scope>NUCLEOTIDE SEQUENCE</scope>
    <source>
        <strain evidence="1">Duluth1</strain>
        <tissue evidence="1">Whole animal</tissue>
    </source>
</reference>
<dbReference type="Proteomes" id="UP000828390">
    <property type="component" value="Unassembled WGS sequence"/>
</dbReference>
<dbReference type="AlphaFoldDB" id="A0A9D4GHE5"/>
<accession>A0A9D4GHE5</accession>
<evidence type="ECO:0000313" key="2">
    <source>
        <dbReference type="Proteomes" id="UP000828390"/>
    </source>
</evidence>
<keyword evidence="2" id="KW-1185">Reference proteome</keyword>